<feature type="compositionally biased region" description="Polar residues" evidence="1">
    <location>
        <begin position="55"/>
        <end position="66"/>
    </location>
</feature>
<evidence type="ECO:0000313" key="3">
    <source>
        <dbReference type="Proteomes" id="UP000001568"/>
    </source>
</evidence>
<dbReference type="EMBL" id="CP000587">
    <property type="protein sequence ID" value="ABO97127.1"/>
    <property type="molecule type" value="Genomic_DNA"/>
</dbReference>
<feature type="non-terminal residue" evidence="2">
    <location>
        <position position="86"/>
    </location>
</feature>
<sequence>MRLGSNGEAYFADGVDDFDDDEDEDEESDIELGTGDEDEVGAVEALSALRLETPPKTTRPSTSGSSGDVEDGKRTMSEEEVATAVD</sequence>
<protein>
    <submittedName>
        <fullName evidence="2">Uncharacterized protein</fullName>
    </submittedName>
</protein>
<gene>
    <name evidence="2" type="ORF">OSTLU_46163</name>
</gene>
<feature type="region of interest" description="Disordered" evidence="1">
    <location>
        <begin position="1"/>
        <end position="86"/>
    </location>
</feature>
<dbReference type="KEGG" id="olu:OSTLU_46163"/>
<dbReference type="HOGENOM" id="CLU_2504525_0_0_1"/>
<accession>A4RZP9</accession>
<evidence type="ECO:0000313" key="2">
    <source>
        <dbReference type="EMBL" id="ABO97127.1"/>
    </source>
</evidence>
<keyword evidence="3" id="KW-1185">Reference proteome</keyword>
<reference evidence="2 3" key="1">
    <citation type="journal article" date="2007" name="Proc. Natl. Acad. Sci. U.S.A.">
        <title>The tiny eukaryote Ostreococcus provides genomic insights into the paradox of plankton speciation.</title>
        <authorList>
            <person name="Palenik B."/>
            <person name="Grimwood J."/>
            <person name="Aerts A."/>
            <person name="Rouze P."/>
            <person name="Salamov A."/>
            <person name="Putnam N."/>
            <person name="Dupont C."/>
            <person name="Jorgensen R."/>
            <person name="Derelle E."/>
            <person name="Rombauts S."/>
            <person name="Zhou K."/>
            <person name="Otillar R."/>
            <person name="Merchant S.S."/>
            <person name="Podell S."/>
            <person name="Gaasterland T."/>
            <person name="Napoli C."/>
            <person name="Gendler K."/>
            <person name="Manuell A."/>
            <person name="Tai V."/>
            <person name="Vallon O."/>
            <person name="Piganeau G."/>
            <person name="Jancek S."/>
            <person name="Heijde M."/>
            <person name="Jabbari K."/>
            <person name="Bowler C."/>
            <person name="Lohr M."/>
            <person name="Robbens S."/>
            <person name="Werner G."/>
            <person name="Dubchak I."/>
            <person name="Pazour G.J."/>
            <person name="Ren Q."/>
            <person name="Paulsen I."/>
            <person name="Delwiche C."/>
            <person name="Schmutz J."/>
            <person name="Rokhsar D."/>
            <person name="Van de Peer Y."/>
            <person name="Moreau H."/>
            <person name="Grigoriev I.V."/>
        </authorList>
    </citation>
    <scope>NUCLEOTIDE SEQUENCE [LARGE SCALE GENOMIC DNA]</scope>
    <source>
        <strain evidence="2 3">CCE9901</strain>
    </source>
</reference>
<feature type="compositionally biased region" description="Acidic residues" evidence="1">
    <location>
        <begin position="14"/>
        <end position="41"/>
    </location>
</feature>
<dbReference type="GeneID" id="5003019"/>
<organism evidence="2 3">
    <name type="scientific">Ostreococcus lucimarinus (strain CCE9901)</name>
    <dbReference type="NCBI Taxonomy" id="436017"/>
    <lineage>
        <taxon>Eukaryota</taxon>
        <taxon>Viridiplantae</taxon>
        <taxon>Chlorophyta</taxon>
        <taxon>Mamiellophyceae</taxon>
        <taxon>Mamiellales</taxon>
        <taxon>Bathycoccaceae</taxon>
        <taxon>Ostreococcus</taxon>
    </lineage>
</organism>
<dbReference type="Gramene" id="ABO97127">
    <property type="protein sequence ID" value="ABO97127"/>
    <property type="gene ID" value="OSTLU_46163"/>
</dbReference>
<proteinExistence type="predicted"/>
<dbReference type="Proteomes" id="UP000001568">
    <property type="component" value="Chromosome 7"/>
</dbReference>
<name>A4RZP9_OSTLU</name>
<dbReference type="RefSeq" id="XP_001418834.1">
    <property type="nucleotide sequence ID" value="XM_001418797.1"/>
</dbReference>
<evidence type="ECO:0000256" key="1">
    <source>
        <dbReference type="SAM" id="MobiDB-lite"/>
    </source>
</evidence>
<dbReference type="AlphaFoldDB" id="A4RZP9"/>